<keyword evidence="3" id="KW-1185">Reference proteome</keyword>
<dbReference type="PANTHER" id="PTHR20873">
    <property type="entry name" value="L-SERYL-TRNA(SEC) KINASE"/>
    <property type="match status" value="1"/>
</dbReference>
<sequence>MRHDVLQLARRRGCAFAVIYLPMDAAIAEQCNASRDKPVPGGVISRMAHALEPPDPEHVPWERYCATVTDSVDDGQVDAVWRVLQAAARDPPPPAPAPALSKPGSTAQHQSTAAAALATHGSDAQQASAADDAHAATVSDSVAQAVDVALRREVAQLVARA</sequence>
<dbReference type="PANTHER" id="PTHR20873:SF0">
    <property type="entry name" value="L-SERYL-TRNA(SEC) KINASE"/>
    <property type="match status" value="1"/>
</dbReference>
<gene>
    <name evidence="2" type="ORF">JKP88DRAFT_189391</name>
</gene>
<accession>A0A835YKT9</accession>
<dbReference type="OrthoDB" id="549411at2759"/>
<name>A0A835YKT9_9STRA</name>
<organism evidence="2 3">
    <name type="scientific">Tribonema minus</name>
    <dbReference type="NCBI Taxonomy" id="303371"/>
    <lineage>
        <taxon>Eukaryota</taxon>
        <taxon>Sar</taxon>
        <taxon>Stramenopiles</taxon>
        <taxon>Ochrophyta</taxon>
        <taxon>PX clade</taxon>
        <taxon>Xanthophyceae</taxon>
        <taxon>Tribonematales</taxon>
        <taxon>Tribonemataceae</taxon>
        <taxon>Tribonema</taxon>
    </lineage>
</organism>
<evidence type="ECO:0000313" key="2">
    <source>
        <dbReference type="EMBL" id="KAG5177104.1"/>
    </source>
</evidence>
<evidence type="ECO:0000313" key="3">
    <source>
        <dbReference type="Proteomes" id="UP000664859"/>
    </source>
</evidence>
<comment type="caution">
    <text evidence="2">The sequence shown here is derived from an EMBL/GenBank/DDBJ whole genome shotgun (WGS) entry which is preliminary data.</text>
</comment>
<dbReference type="AlphaFoldDB" id="A0A835YKT9"/>
<dbReference type="GO" id="GO:0016301">
    <property type="term" value="F:kinase activity"/>
    <property type="evidence" value="ECO:0007669"/>
    <property type="project" value="TreeGrafter"/>
</dbReference>
<dbReference type="InterPro" id="IPR027417">
    <property type="entry name" value="P-loop_NTPase"/>
</dbReference>
<dbReference type="Proteomes" id="UP000664859">
    <property type="component" value="Unassembled WGS sequence"/>
</dbReference>
<protein>
    <submittedName>
        <fullName evidence="2">Uncharacterized protein</fullName>
    </submittedName>
</protein>
<dbReference type="Gene3D" id="3.40.50.300">
    <property type="entry name" value="P-loop containing nucleotide triphosphate hydrolases"/>
    <property type="match status" value="1"/>
</dbReference>
<feature type="compositionally biased region" description="Low complexity" evidence="1">
    <location>
        <begin position="104"/>
        <end position="132"/>
    </location>
</feature>
<feature type="region of interest" description="Disordered" evidence="1">
    <location>
        <begin position="86"/>
        <end position="132"/>
    </location>
</feature>
<reference evidence="2" key="1">
    <citation type="submission" date="2021-02" db="EMBL/GenBank/DDBJ databases">
        <title>First Annotated Genome of the Yellow-green Alga Tribonema minus.</title>
        <authorList>
            <person name="Mahan K.M."/>
        </authorList>
    </citation>
    <scope>NUCLEOTIDE SEQUENCE</scope>
    <source>
        <strain evidence="2">UTEX B ZZ1240</strain>
    </source>
</reference>
<dbReference type="InterPro" id="IPR052648">
    <property type="entry name" value="Ser-tRNA(Sec)_kinase"/>
</dbReference>
<dbReference type="EMBL" id="JAFCMP010000529">
    <property type="protein sequence ID" value="KAG5177104.1"/>
    <property type="molecule type" value="Genomic_DNA"/>
</dbReference>
<evidence type="ECO:0000256" key="1">
    <source>
        <dbReference type="SAM" id="MobiDB-lite"/>
    </source>
</evidence>
<feature type="non-terminal residue" evidence="2">
    <location>
        <position position="161"/>
    </location>
</feature>
<dbReference type="GO" id="GO:0000049">
    <property type="term" value="F:tRNA binding"/>
    <property type="evidence" value="ECO:0007669"/>
    <property type="project" value="TreeGrafter"/>
</dbReference>
<proteinExistence type="predicted"/>